<name>A0A9N7TR82_PLEPL</name>
<reference evidence="3" key="1">
    <citation type="submission" date="2020-03" db="EMBL/GenBank/DDBJ databases">
        <authorList>
            <person name="Weist P."/>
        </authorList>
    </citation>
    <scope>NUCLEOTIDE SEQUENCE</scope>
</reference>
<feature type="region of interest" description="Disordered" evidence="1">
    <location>
        <begin position="48"/>
        <end position="68"/>
    </location>
</feature>
<protein>
    <recommendedName>
        <fullName evidence="2">Domain of unknown function with conserved HDNR motif domain-containing protein</fullName>
    </recommendedName>
</protein>
<dbReference type="Pfam" id="PF15115">
    <property type="entry name" value="HDNR"/>
    <property type="match status" value="1"/>
</dbReference>
<evidence type="ECO:0000256" key="1">
    <source>
        <dbReference type="SAM" id="MobiDB-lite"/>
    </source>
</evidence>
<gene>
    <name evidence="3" type="ORF">PLEPLA_LOCUS5414</name>
</gene>
<dbReference type="Proteomes" id="UP001153269">
    <property type="component" value="Unassembled WGS sequence"/>
</dbReference>
<evidence type="ECO:0000259" key="2">
    <source>
        <dbReference type="Pfam" id="PF15115"/>
    </source>
</evidence>
<dbReference type="PANTHER" id="PTHR35440:SF1">
    <property type="entry name" value="TESTIS-EXPRESSED PROTEIN 36"/>
    <property type="match status" value="1"/>
</dbReference>
<organism evidence="3 4">
    <name type="scientific">Pleuronectes platessa</name>
    <name type="common">European plaice</name>
    <dbReference type="NCBI Taxonomy" id="8262"/>
    <lineage>
        <taxon>Eukaryota</taxon>
        <taxon>Metazoa</taxon>
        <taxon>Chordata</taxon>
        <taxon>Craniata</taxon>
        <taxon>Vertebrata</taxon>
        <taxon>Euteleostomi</taxon>
        <taxon>Actinopterygii</taxon>
        <taxon>Neopterygii</taxon>
        <taxon>Teleostei</taxon>
        <taxon>Neoteleostei</taxon>
        <taxon>Acanthomorphata</taxon>
        <taxon>Carangaria</taxon>
        <taxon>Pleuronectiformes</taxon>
        <taxon>Pleuronectoidei</taxon>
        <taxon>Pleuronectidae</taxon>
        <taxon>Pleuronectes</taxon>
    </lineage>
</organism>
<dbReference type="InterPro" id="IPR029369">
    <property type="entry name" value="HDNR"/>
</dbReference>
<dbReference type="PANTHER" id="PTHR35440">
    <property type="entry name" value="TESTIS-EXPRESSED PROTEIN 36"/>
    <property type="match status" value="1"/>
</dbReference>
<evidence type="ECO:0000313" key="4">
    <source>
        <dbReference type="Proteomes" id="UP001153269"/>
    </source>
</evidence>
<accession>A0A9N7TR82</accession>
<dbReference type="AlphaFoldDB" id="A0A9N7TR82"/>
<proteinExistence type="predicted"/>
<dbReference type="EMBL" id="CADEAL010000270">
    <property type="protein sequence ID" value="CAB1417595.1"/>
    <property type="molecule type" value="Genomic_DNA"/>
</dbReference>
<evidence type="ECO:0000313" key="3">
    <source>
        <dbReference type="EMBL" id="CAB1417595.1"/>
    </source>
</evidence>
<keyword evidence="4" id="KW-1185">Reference proteome</keyword>
<feature type="region of interest" description="Disordered" evidence="1">
    <location>
        <begin position="1"/>
        <end position="23"/>
    </location>
</feature>
<comment type="caution">
    <text evidence="3">The sequence shown here is derived from an EMBL/GenBank/DDBJ whole genome shotgun (WGS) entry which is preliminary data.</text>
</comment>
<sequence>MSNGGQWFAHTVLPASKGEERRDRRTCTSTGIMLCQVESSLPQALSFERHPKWKSQQESREYPLSDHDNKHSLKDNIAVFTHGVGLRKCPVERKQQNSHFSLCPDGADRDTSETGGKVSAYQTDFKVKQTAAFSAGYSRFTRNHKQKAAEAASARAGQRFLWFGRHDLEETPQKQSAISSSAMSLFSLVQPEALDGVAEAVR</sequence>
<feature type="domain" description="Domain of unknown function with conserved HDNR motif" evidence="2">
    <location>
        <begin position="3"/>
        <end position="162"/>
    </location>
</feature>